<evidence type="ECO:0000313" key="2">
    <source>
        <dbReference type="Proteomes" id="UP000749010"/>
    </source>
</evidence>
<sequence>MSAPVTPLVGIPRFTLSIAKVAADPALKADIGSVELCEDLNMPAMLSFSVNLWDGMRMRLNEAYLDQFALGTPLEMALGINSETAVFTGEVTALEPAFGGIDGPDSLRVRAYNRLHRLQFGNRQRTFQNKTSSDIAAEIGNAIGLTAAAESTTEKHPHVTQNNETDLALLLRLAWPLNYEVSVEDKTLYFRKPKLQDDPVISLTYRRDLIQFTPRQRVIADGAKVEVRGWDVKTKKLILGKAGAGDETAKMGGKQTGAELSAAAFTSATRTIPGQILADADAAAQMAKAWYNRQQSNFIEAQGECAGSPLIRAGKTIDIAGVGKAFSGPYYVVSAQHTIGPTGYRTRFEVTRNSV</sequence>
<keyword evidence="2" id="KW-1185">Reference proteome</keyword>
<dbReference type="RefSeq" id="WP_169065094.1">
    <property type="nucleotide sequence ID" value="NZ_SPMY01000006.1"/>
</dbReference>
<dbReference type="Gene3D" id="2.30.110.50">
    <property type="match status" value="1"/>
</dbReference>
<name>A0ABX1TV41_9PROT</name>
<dbReference type="Gene3D" id="3.55.50.10">
    <property type="entry name" value="Baseplate protein-like domains"/>
    <property type="match status" value="1"/>
</dbReference>
<gene>
    <name evidence="1" type="ORF">E4Q23_02030</name>
</gene>
<proteinExistence type="predicted"/>
<dbReference type="Gene3D" id="4.10.220.110">
    <property type="match status" value="1"/>
</dbReference>
<evidence type="ECO:0000313" key="1">
    <source>
        <dbReference type="EMBL" id="NMQ26644.1"/>
    </source>
</evidence>
<reference evidence="1 2" key="1">
    <citation type="submission" date="2019-03" db="EMBL/GenBank/DDBJ databases">
        <title>Metabolic reconstructions from genomes of highly enriched 'Candidatus Accumulibacter' and 'Candidatus Competibacter' bioreactor populations.</title>
        <authorList>
            <person name="Annavajhala M.K."/>
            <person name="Welles L."/>
            <person name="Abbas B."/>
            <person name="Sorokin D."/>
            <person name="Park H."/>
            <person name="Van Loosdrecht M."/>
            <person name="Chandran K."/>
        </authorList>
    </citation>
    <scope>NUCLEOTIDE SEQUENCE [LARGE SCALE GENOMIC DNA]</scope>
    <source>
        <strain evidence="1 2">SBR_S</strain>
    </source>
</reference>
<comment type="caution">
    <text evidence="1">The sequence shown here is derived from an EMBL/GenBank/DDBJ whole genome shotgun (WGS) entry which is preliminary data.</text>
</comment>
<dbReference type="Pfam" id="PF05954">
    <property type="entry name" value="Phage_GPD"/>
    <property type="match status" value="1"/>
</dbReference>
<dbReference type="Proteomes" id="UP000749010">
    <property type="component" value="Unassembled WGS sequence"/>
</dbReference>
<dbReference type="EMBL" id="SPMY01000006">
    <property type="protein sequence ID" value="NMQ26644.1"/>
    <property type="molecule type" value="Genomic_DNA"/>
</dbReference>
<accession>A0ABX1TV41</accession>
<organism evidence="1 2">
    <name type="scientific">Candidatus Accumulibacter phosphatis</name>
    <dbReference type="NCBI Taxonomy" id="327160"/>
    <lineage>
        <taxon>Bacteria</taxon>
        <taxon>Pseudomonadati</taxon>
        <taxon>Pseudomonadota</taxon>
        <taxon>Betaproteobacteria</taxon>
        <taxon>Candidatus Accumulibacter</taxon>
    </lineage>
</organism>
<dbReference type="SUPFAM" id="SSF69279">
    <property type="entry name" value="Phage tail proteins"/>
    <property type="match status" value="1"/>
</dbReference>
<protein>
    <submittedName>
        <fullName evidence="1">Phage late control D family protein</fullName>
    </submittedName>
</protein>